<dbReference type="InterPro" id="IPR002404">
    <property type="entry name" value="IRS_PTB"/>
</dbReference>
<dbReference type="CDD" id="cd17208">
    <property type="entry name" value="FERM_F1_DdMyo7_like"/>
    <property type="match status" value="1"/>
</dbReference>
<keyword evidence="5" id="KW-1185">Reference proteome</keyword>
<dbReference type="GO" id="GO:0048699">
    <property type="term" value="P:generation of neurons"/>
    <property type="evidence" value="ECO:0007669"/>
    <property type="project" value="UniProtKB-ARBA"/>
</dbReference>
<dbReference type="Gene3D" id="3.10.20.90">
    <property type="entry name" value="Phosphatidylinositol 3-kinase Catalytic Subunit, Chain A, domain 1"/>
    <property type="match status" value="1"/>
</dbReference>
<dbReference type="Gene3D" id="2.30.29.30">
    <property type="entry name" value="Pleckstrin-homology domain (PH domain)/Phosphotyrosine-binding domain (PTB)"/>
    <property type="match status" value="1"/>
</dbReference>
<dbReference type="Gene3D" id="1.25.40.530">
    <property type="entry name" value="MyTH4 domain"/>
    <property type="match status" value="1"/>
</dbReference>
<dbReference type="InterPro" id="IPR038185">
    <property type="entry name" value="MyTH4_dom_sf"/>
</dbReference>
<dbReference type="Pfam" id="PF00784">
    <property type="entry name" value="MyTH4"/>
    <property type="match status" value="1"/>
</dbReference>
<sequence>MSHAGLNTHEGSTTSLASTTNSSSSGSAEGGAGGDSDDRVALAQALLQRCLQKDTLLCELYMQLIKQTTDHPEPSSRVSARHWALLCAAVGAALPPAKPLRRLLLAHLRYRGTALHAGEEGKFARRAEQVALSIAQVGRRNSAPSREELLCAAARRPMHVRVLLLDGKQHGLVFGPAATADHLVAMLREKIGLNDAATGYALYEVCANSTPAGTGERALAGSERVGDVLARWEKAGATAASCRLVFKKRLFLGERPLQSECVAEMELLYYQLLHAIRHDRLPIETDEAQSFTSNWPRALWLAVDARGLTLLRRGSRSALVSHDHEQLLAVSPAPRALLLVTRADRKHAKLVLSTDQAYQIATLIKDYIEAVRGPVSPAVAEPSGAGARTS</sequence>
<dbReference type="PROSITE" id="PS51016">
    <property type="entry name" value="MYTH4"/>
    <property type="match status" value="1"/>
</dbReference>
<dbReference type="GO" id="GO:0003779">
    <property type="term" value="F:actin binding"/>
    <property type="evidence" value="ECO:0007669"/>
    <property type="project" value="UniProtKB-KW"/>
</dbReference>
<reference evidence="4 5" key="1">
    <citation type="journal article" date="2015" name="Nat. Commun.">
        <title>Outbred genome sequencing and CRISPR/Cas9 gene editing in butterflies.</title>
        <authorList>
            <person name="Li X."/>
            <person name="Fan D."/>
            <person name="Zhang W."/>
            <person name="Liu G."/>
            <person name="Zhang L."/>
            <person name="Zhao L."/>
            <person name="Fang X."/>
            <person name="Chen L."/>
            <person name="Dong Y."/>
            <person name="Chen Y."/>
            <person name="Ding Y."/>
            <person name="Zhao R."/>
            <person name="Feng M."/>
            <person name="Zhu Y."/>
            <person name="Feng Y."/>
            <person name="Jiang X."/>
            <person name="Zhu D."/>
            <person name="Xiang H."/>
            <person name="Feng X."/>
            <person name="Li S."/>
            <person name="Wang J."/>
            <person name="Zhang G."/>
            <person name="Kronforst M.R."/>
            <person name="Wang W."/>
        </authorList>
    </citation>
    <scope>NUCLEOTIDE SEQUENCE [LARGE SCALE GENOMIC DNA]</scope>
    <source>
        <strain evidence="4">Ya'a_city_454_Pm</strain>
        <tissue evidence="4">Whole body</tissue>
    </source>
</reference>
<feature type="region of interest" description="Disordered" evidence="2">
    <location>
        <begin position="1"/>
        <end position="35"/>
    </location>
</feature>
<feature type="compositionally biased region" description="Low complexity" evidence="2">
    <location>
        <begin position="11"/>
        <end position="27"/>
    </location>
</feature>
<dbReference type="Pfam" id="PF02174">
    <property type="entry name" value="IRS"/>
    <property type="match status" value="1"/>
</dbReference>
<evidence type="ECO:0000256" key="1">
    <source>
        <dbReference type="ARBA" id="ARBA00008314"/>
    </source>
</evidence>
<dbReference type="GO" id="GO:0071944">
    <property type="term" value="C:cell periphery"/>
    <property type="evidence" value="ECO:0007669"/>
    <property type="project" value="UniProtKB-ARBA"/>
</dbReference>
<feature type="domain" description="MyTH4" evidence="3">
    <location>
        <begin position="1"/>
        <end position="153"/>
    </location>
</feature>
<dbReference type="SUPFAM" id="SSF54236">
    <property type="entry name" value="Ubiquitin-like"/>
    <property type="match status" value="1"/>
</dbReference>
<comment type="similarity">
    <text evidence="1">Belongs to the TRAFAC class myosin-kinesin ATPase superfamily. Myosin family.</text>
</comment>
<dbReference type="InterPro" id="IPR051724">
    <property type="entry name" value="Actin_motor_Myosin"/>
</dbReference>
<dbReference type="Pfam" id="PF21989">
    <property type="entry name" value="RA_2"/>
    <property type="match status" value="1"/>
</dbReference>
<accession>A0A0N1IHA5</accession>
<protein>
    <submittedName>
        <fullName evidence="4">Pleckstrin-likey domain-containing family H member 2</fullName>
    </submittedName>
</protein>
<gene>
    <name evidence="4" type="ORF">RR48_03011</name>
</gene>
<evidence type="ECO:0000256" key="2">
    <source>
        <dbReference type="SAM" id="MobiDB-lite"/>
    </source>
</evidence>
<dbReference type="InterPro" id="IPR000857">
    <property type="entry name" value="MyTH4_dom"/>
</dbReference>
<dbReference type="InParanoid" id="A0A0N1IHA5"/>
<evidence type="ECO:0000259" key="3">
    <source>
        <dbReference type="PROSITE" id="PS51016"/>
    </source>
</evidence>
<name>A0A0N1IHA5_PAPMA</name>
<organism evidence="4 5">
    <name type="scientific">Papilio machaon</name>
    <name type="common">Old World swallowtail butterfly</name>
    <dbReference type="NCBI Taxonomy" id="76193"/>
    <lineage>
        <taxon>Eukaryota</taxon>
        <taxon>Metazoa</taxon>
        <taxon>Ecdysozoa</taxon>
        <taxon>Arthropoda</taxon>
        <taxon>Hexapoda</taxon>
        <taxon>Insecta</taxon>
        <taxon>Pterygota</taxon>
        <taxon>Neoptera</taxon>
        <taxon>Endopterygota</taxon>
        <taxon>Lepidoptera</taxon>
        <taxon>Glossata</taxon>
        <taxon>Ditrysia</taxon>
        <taxon>Papilionoidea</taxon>
        <taxon>Papilionidae</taxon>
        <taxon>Papilioninae</taxon>
        <taxon>Papilio</taxon>
    </lineage>
</organism>
<evidence type="ECO:0000313" key="5">
    <source>
        <dbReference type="Proteomes" id="UP000053240"/>
    </source>
</evidence>
<dbReference type="EMBL" id="KQ460594">
    <property type="protein sequence ID" value="KPJ13915.1"/>
    <property type="molecule type" value="Genomic_DNA"/>
</dbReference>
<dbReference type="PANTHER" id="PTHR46049">
    <property type="entry name" value="AGAP003327-PA"/>
    <property type="match status" value="1"/>
</dbReference>
<dbReference type="AlphaFoldDB" id="A0A0N1IHA5"/>
<dbReference type="Proteomes" id="UP000053240">
    <property type="component" value="Unassembled WGS sequence"/>
</dbReference>
<dbReference type="PANTHER" id="PTHR46049:SF3">
    <property type="entry name" value="MYOSIN VIIA"/>
    <property type="match status" value="1"/>
</dbReference>
<proteinExistence type="inferred from homology"/>
<dbReference type="InterPro" id="IPR011993">
    <property type="entry name" value="PH-like_dom_sf"/>
</dbReference>
<dbReference type="GO" id="GO:0005856">
    <property type="term" value="C:cytoskeleton"/>
    <property type="evidence" value="ECO:0007669"/>
    <property type="project" value="InterPro"/>
</dbReference>
<evidence type="ECO:0000313" key="4">
    <source>
        <dbReference type="EMBL" id="KPJ13915.1"/>
    </source>
</evidence>
<dbReference type="InterPro" id="IPR029071">
    <property type="entry name" value="Ubiquitin-like_domsf"/>
</dbReference>